<dbReference type="Pfam" id="PF18962">
    <property type="entry name" value="Por_Secre_tail"/>
    <property type="match status" value="1"/>
</dbReference>
<dbReference type="SMART" id="SM00710">
    <property type="entry name" value="PbH1"/>
    <property type="match status" value="7"/>
</dbReference>
<dbReference type="GO" id="GO:0016829">
    <property type="term" value="F:lyase activity"/>
    <property type="evidence" value="ECO:0007669"/>
    <property type="project" value="UniProtKB-KW"/>
</dbReference>
<dbReference type="RefSeq" id="WP_054726989.1">
    <property type="nucleotide sequence ID" value="NZ_CP012898.1"/>
</dbReference>
<accession>A0A0N7HYF0</accession>
<keyword evidence="1 2" id="KW-0732">Signal</keyword>
<dbReference type="InterPro" id="IPR012334">
    <property type="entry name" value="Pectin_lyas_fold"/>
</dbReference>
<protein>
    <submittedName>
        <fullName evidence="5">Alginate lyase</fullName>
    </submittedName>
</protein>
<dbReference type="InterPro" id="IPR011050">
    <property type="entry name" value="Pectin_lyase_fold/virulence"/>
</dbReference>
<proteinExistence type="predicted"/>
<keyword evidence="5" id="KW-0456">Lyase</keyword>
<evidence type="ECO:0000313" key="5">
    <source>
        <dbReference type="EMBL" id="ALJ05070.1"/>
    </source>
</evidence>
<name>A0A0N7HYF0_9FLAO</name>
<keyword evidence="6" id="KW-1185">Reference proteome</keyword>
<dbReference type="KEGG" id="ahz:APS56_07995"/>
<dbReference type="PATRIC" id="fig|1736674.3.peg.1635"/>
<dbReference type="InterPro" id="IPR039513">
    <property type="entry name" value="PL-6"/>
</dbReference>
<dbReference type="EMBL" id="CP012898">
    <property type="protein sequence ID" value="ALJ05070.1"/>
    <property type="molecule type" value="Genomic_DNA"/>
</dbReference>
<feature type="domain" description="Secretion system C-terminal sorting" evidence="4">
    <location>
        <begin position="815"/>
        <end position="888"/>
    </location>
</feature>
<dbReference type="NCBIfam" id="TIGR04183">
    <property type="entry name" value="Por_Secre_tail"/>
    <property type="match status" value="1"/>
</dbReference>
<dbReference type="AlphaFoldDB" id="A0A0N7HYF0"/>
<evidence type="ECO:0000313" key="6">
    <source>
        <dbReference type="Proteomes" id="UP000057981"/>
    </source>
</evidence>
<reference evidence="5 6" key="1">
    <citation type="submission" date="2015-10" db="EMBL/GenBank/DDBJ databases">
        <authorList>
            <person name="Gilbert D.G."/>
        </authorList>
    </citation>
    <scope>NUCLEOTIDE SEQUENCE [LARGE SCALE GENOMIC DNA]</scope>
    <source>
        <strain evidence="6">HZ-22</strain>
    </source>
</reference>
<dbReference type="InterPro" id="IPR026444">
    <property type="entry name" value="Secre_tail"/>
</dbReference>
<dbReference type="Pfam" id="PF13004">
    <property type="entry name" value="BACON"/>
    <property type="match status" value="1"/>
</dbReference>
<evidence type="ECO:0000259" key="3">
    <source>
        <dbReference type="Pfam" id="PF13004"/>
    </source>
</evidence>
<feature type="domain" description="BACON" evidence="3">
    <location>
        <begin position="567"/>
        <end position="626"/>
    </location>
</feature>
<evidence type="ECO:0000259" key="4">
    <source>
        <dbReference type="Pfam" id="PF18962"/>
    </source>
</evidence>
<dbReference type="SUPFAM" id="SSF51126">
    <property type="entry name" value="Pectin lyase-like"/>
    <property type="match status" value="1"/>
</dbReference>
<organism evidence="5 6">
    <name type="scientific">Pseudalgibacter alginicilyticus</name>
    <dbReference type="NCBI Taxonomy" id="1736674"/>
    <lineage>
        <taxon>Bacteria</taxon>
        <taxon>Pseudomonadati</taxon>
        <taxon>Bacteroidota</taxon>
        <taxon>Flavobacteriia</taxon>
        <taxon>Flavobacteriales</taxon>
        <taxon>Flavobacteriaceae</taxon>
        <taxon>Pseudalgibacter</taxon>
    </lineage>
</organism>
<dbReference type="STRING" id="1736674.APS56_07995"/>
<evidence type="ECO:0000256" key="1">
    <source>
        <dbReference type="ARBA" id="ARBA00022729"/>
    </source>
</evidence>
<gene>
    <name evidence="5" type="ORF">APS56_07995</name>
</gene>
<dbReference type="CDD" id="cd14251">
    <property type="entry name" value="PL-6"/>
    <property type="match status" value="1"/>
</dbReference>
<dbReference type="Pfam" id="PF14592">
    <property type="entry name" value="Chondroitinas_B"/>
    <property type="match status" value="1"/>
</dbReference>
<dbReference type="Gene3D" id="2.60.120.260">
    <property type="entry name" value="Galactose-binding domain-like"/>
    <property type="match status" value="1"/>
</dbReference>
<dbReference type="InterPro" id="IPR024361">
    <property type="entry name" value="BACON"/>
</dbReference>
<evidence type="ECO:0000256" key="2">
    <source>
        <dbReference type="SAM" id="SignalP"/>
    </source>
</evidence>
<feature type="signal peptide" evidence="2">
    <location>
        <begin position="1"/>
        <end position="18"/>
    </location>
</feature>
<dbReference type="Proteomes" id="UP000057981">
    <property type="component" value="Chromosome"/>
</dbReference>
<dbReference type="Gene3D" id="2.60.40.10">
    <property type="entry name" value="Immunoglobulins"/>
    <property type="match status" value="1"/>
</dbReference>
<dbReference type="OrthoDB" id="6475864at2"/>
<dbReference type="SUPFAM" id="SSF49785">
    <property type="entry name" value="Galactose-binding domain-like"/>
    <property type="match status" value="1"/>
</dbReference>
<dbReference type="InterPro" id="IPR006626">
    <property type="entry name" value="PbH1"/>
</dbReference>
<sequence length="891" mass="97442">MKKITTFLLFLFTLSTIGQNMTYNIDDPKDLQKTFYQPGDHIILKNGIYDTDGRAVFMGSGTAENPIVFRAETPGGVIFTGGMQLNIGGETDDTTGEILATGEYLIVDGFHWKGGYGSSSVIEFRNSYDHARNSTIQNCVMDGLGVDINDTEIGVSEKHNWIQMYGYFNTVINCSFMNKVTSGNMILVDLAYNEWAPPHREPEEGEPDNGYQTVNTSCNTVGHTISNNYFYNYQKVNSSYENSGDSETIRIGTSSNQNIHSGTTVSNNYFVQADGENEIITNKSKYNKYINNTFRRSRGSLVLRHGSHATVEGNYFLGENVDGTGGIRIVDSNHTITNNYIQDCITIIDQAKWNNGITFMGGKAAAAVDCNSSSMSNGYQKSENINLSNNTIINTNAPLFYNVNTDHDNNVTGTISNNLIYFTPSYPAEKLTPVISGDTPTSYSDIGTNAALTYTGNVYTGTTLGATNTGFEEKTEIIANLIPNGDIFTFSGTGYEGKGADMGAYTPITDDMVGYGIGACFTNNLGVNIFDGDCSIEIPESIVISNLQPLSNAEANYDITVNANVGWTAVSNNDWITIDISAGTGDATISVSVTQNTETSSRVGSITFTQVAGGSDIVRNLTITQEGISLTDLYNLINTGESGDLVKVFSYSKQEDKEGKTNIATNTLDKNFNTVWAADDDSVPTGDYKSDGEYVIYNLNDEYKLDLIQIATDDKADPYGLQIWVSTTGTDPSDFTMVLPTSGDLLITTTTGIREAYDQYEVSTNARYVKLIVFGRFNGTADTRKSQWSNISEIEFYGTSTTLSTHDFSVNNIILFPNPVSNGLLYLNKQSIDFDELTIYNVSGKTILTKKLNSSLKKESIDISSISEGLYFVEVKKGSFRSVNKIVVSKQ</sequence>
<dbReference type="Gene3D" id="2.160.20.10">
    <property type="entry name" value="Single-stranded right-handed beta-helix, Pectin lyase-like"/>
    <property type="match status" value="1"/>
</dbReference>
<feature type="chain" id="PRO_5006012759" evidence="2">
    <location>
        <begin position="19"/>
        <end position="891"/>
    </location>
</feature>
<dbReference type="InterPro" id="IPR013783">
    <property type="entry name" value="Ig-like_fold"/>
</dbReference>
<dbReference type="InterPro" id="IPR008979">
    <property type="entry name" value="Galactose-bd-like_sf"/>
</dbReference>
<dbReference type="CDD" id="cd14948">
    <property type="entry name" value="BACON"/>
    <property type="match status" value="1"/>
</dbReference>